<dbReference type="eggNOG" id="KOG1575">
    <property type="taxonomic scope" value="Eukaryota"/>
</dbReference>
<proteinExistence type="predicted"/>
<evidence type="ECO:0000313" key="3">
    <source>
        <dbReference type="EnsemblProtists" id="PYU1_T007077"/>
    </source>
</evidence>
<sequence>MEARNVLAISTKMFGLTKKGPNDESASWSFELDYVDLIFCYNPDPRTPIEETVRAMNGVIDQGWAFYWRTIIDQLEYNILERSRMDLYHKYNNDILVLR</sequence>
<dbReference type="InterPro" id="IPR036812">
    <property type="entry name" value="NAD(P)_OxRdtase_dom_sf"/>
</dbReference>
<accession>K3WQ35</accession>
<evidence type="ECO:0000256" key="1">
    <source>
        <dbReference type="ARBA" id="ARBA00022857"/>
    </source>
</evidence>
<keyword evidence="2" id="KW-0560">Oxidoreductase</keyword>
<evidence type="ECO:0000313" key="4">
    <source>
        <dbReference type="Proteomes" id="UP000019132"/>
    </source>
</evidence>
<dbReference type="PANTHER" id="PTHR43150:SF2">
    <property type="entry name" value="HYPERKINETIC, ISOFORM M"/>
    <property type="match status" value="1"/>
</dbReference>
<dbReference type="AlphaFoldDB" id="K3WQ35"/>
<dbReference type="STRING" id="431595.K3WQ35"/>
<dbReference type="SUPFAM" id="SSF51430">
    <property type="entry name" value="NAD(P)-linked oxidoreductase"/>
    <property type="match status" value="1"/>
</dbReference>
<dbReference type="InterPro" id="IPR005399">
    <property type="entry name" value="K_chnl_volt-dep_bsu_KCNAB-rel"/>
</dbReference>
<evidence type="ECO:0000256" key="2">
    <source>
        <dbReference type="ARBA" id="ARBA00023002"/>
    </source>
</evidence>
<dbReference type="Proteomes" id="UP000019132">
    <property type="component" value="Unassembled WGS sequence"/>
</dbReference>
<dbReference type="PANTHER" id="PTHR43150">
    <property type="entry name" value="HYPERKINETIC, ISOFORM M"/>
    <property type="match status" value="1"/>
</dbReference>
<dbReference type="VEuPathDB" id="FungiDB:PYU1_G007062"/>
<protein>
    <submittedName>
        <fullName evidence="3">Uncharacterized protein</fullName>
    </submittedName>
</protein>
<name>K3WQ35_GLOUD</name>
<keyword evidence="1" id="KW-0521">NADP</keyword>
<dbReference type="EMBL" id="GL376560">
    <property type="status" value="NOT_ANNOTATED_CDS"/>
    <property type="molecule type" value="Genomic_DNA"/>
</dbReference>
<dbReference type="HOGENOM" id="CLU_2325416_0_0_1"/>
<dbReference type="EnsemblProtists" id="PYU1_T007077">
    <property type="protein sequence ID" value="PYU1_T007077"/>
    <property type="gene ID" value="PYU1_G007062"/>
</dbReference>
<keyword evidence="4" id="KW-1185">Reference proteome</keyword>
<reference evidence="4" key="2">
    <citation type="submission" date="2010-04" db="EMBL/GenBank/DDBJ databases">
        <authorList>
            <person name="Buell R."/>
            <person name="Hamilton J."/>
            <person name="Hostetler J."/>
        </authorList>
    </citation>
    <scope>NUCLEOTIDE SEQUENCE [LARGE SCALE GENOMIC DNA]</scope>
    <source>
        <strain evidence="4">DAOM:BR144</strain>
    </source>
</reference>
<dbReference type="InParanoid" id="K3WQ35"/>
<organism evidence="3 4">
    <name type="scientific">Globisporangium ultimum (strain ATCC 200006 / CBS 805.95 / DAOM BR144)</name>
    <name type="common">Pythium ultimum</name>
    <dbReference type="NCBI Taxonomy" id="431595"/>
    <lineage>
        <taxon>Eukaryota</taxon>
        <taxon>Sar</taxon>
        <taxon>Stramenopiles</taxon>
        <taxon>Oomycota</taxon>
        <taxon>Peronosporomycetes</taxon>
        <taxon>Pythiales</taxon>
        <taxon>Pythiaceae</taxon>
        <taxon>Globisporangium</taxon>
    </lineage>
</organism>
<reference evidence="4" key="1">
    <citation type="journal article" date="2010" name="Genome Biol.">
        <title>Genome sequence of the necrotrophic plant pathogen Pythium ultimum reveals original pathogenicity mechanisms and effector repertoire.</title>
        <authorList>
            <person name="Levesque C.A."/>
            <person name="Brouwer H."/>
            <person name="Cano L."/>
            <person name="Hamilton J.P."/>
            <person name="Holt C."/>
            <person name="Huitema E."/>
            <person name="Raffaele S."/>
            <person name="Robideau G.P."/>
            <person name="Thines M."/>
            <person name="Win J."/>
            <person name="Zerillo M.M."/>
            <person name="Beakes G.W."/>
            <person name="Boore J.L."/>
            <person name="Busam D."/>
            <person name="Dumas B."/>
            <person name="Ferriera S."/>
            <person name="Fuerstenberg S.I."/>
            <person name="Gachon C.M."/>
            <person name="Gaulin E."/>
            <person name="Govers F."/>
            <person name="Grenville-Briggs L."/>
            <person name="Horner N."/>
            <person name="Hostetler J."/>
            <person name="Jiang R.H."/>
            <person name="Johnson J."/>
            <person name="Krajaejun T."/>
            <person name="Lin H."/>
            <person name="Meijer H.J."/>
            <person name="Moore B."/>
            <person name="Morris P."/>
            <person name="Phuntmart V."/>
            <person name="Puiu D."/>
            <person name="Shetty J."/>
            <person name="Stajich J.E."/>
            <person name="Tripathy S."/>
            <person name="Wawra S."/>
            <person name="van West P."/>
            <person name="Whitty B.R."/>
            <person name="Coutinho P.M."/>
            <person name="Henrissat B."/>
            <person name="Martin F."/>
            <person name="Thomas P.D."/>
            <person name="Tyler B.M."/>
            <person name="De Vries R.P."/>
            <person name="Kamoun S."/>
            <person name="Yandell M."/>
            <person name="Tisserat N."/>
            <person name="Buell C.R."/>
        </authorList>
    </citation>
    <scope>NUCLEOTIDE SEQUENCE</scope>
    <source>
        <strain evidence="4">DAOM:BR144</strain>
    </source>
</reference>
<reference evidence="3" key="3">
    <citation type="submission" date="2015-02" db="UniProtKB">
        <authorList>
            <consortium name="EnsemblProtists"/>
        </authorList>
    </citation>
    <scope>IDENTIFICATION</scope>
    <source>
        <strain evidence="3">DAOM BR144</strain>
    </source>
</reference>
<dbReference type="Gene3D" id="3.20.20.100">
    <property type="entry name" value="NADP-dependent oxidoreductase domain"/>
    <property type="match status" value="1"/>
</dbReference>
<dbReference type="GO" id="GO:0016491">
    <property type="term" value="F:oxidoreductase activity"/>
    <property type="evidence" value="ECO:0007669"/>
    <property type="project" value="UniProtKB-KW"/>
</dbReference>